<comment type="caution">
    <text evidence="3">The sequence shown here is derived from an EMBL/GenBank/DDBJ whole genome shotgun (WGS) entry which is preliminary data.</text>
</comment>
<name>A0A9J6FM81_HAELO</name>
<keyword evidence="2" id="KW-1133">Transmembrane helix</keyword>
<evidence type="ECO:0000256" key="2">
    <source>
        <dbReference type="SAM" id="Phobius"/>
    </source>
</evidence>
<evidence type="ECO:0000313" key="3">
    <source>
        <dbReference type="EMBL" id="KAH9364258.1"/>
    </source>
</evidence>
<keyword evidence="2" id="KW-0472">Membrane</keyword>
<dbReference type="Proteomes" id="UP000821853">
    <property type="component" value="Chromosome 10"/>
</dbReference>
<dbReference type="AlphaFoldDB" id="A0A9J6FM81"/>
<accession>A0A9J6FM81</accession>
<dbReference type="GO" id="GO:0016485">
    <property type="term" value="P:protein processing"/>
    <property type="evidence" value="ECO:0007669"/>
    <property type="project" value="TreeGrafter"/>
</dbReference>
<reference evidence="3 4" key="1">
    <citation type="journal article" date="2020" name="Cell">
        <title>Large-Scale Comparative Analyses of Tick Genomes Elucidate Their Genetic Diversity and Vector Capacities.</title>
        <authorList>
            <consortium name="Tick Genome and Microbiome Consortium (TIGMIC)"/>
            <person name="Jia N."/>
            <person name="Wang J."/>
            <person name="Shi W."/>
            <person name="Du L."/>
            <person name="Sun Y."/>
            <person name="Zhan W."/>
            <person name="Jiang J.F."/>
            <person name="Wang Q."/>
            <person name="Zhang B."/>
            <person name="Ji P."/>
            <person name="Bell-Sakyi L."/>
            <person name="Cui X.M."/>
            <person name="Yuan T.T."/>
            <person name="Jiang B.G."/>
            <person name="Yang W.F."/>
            <person name="Lam T.T."/>
            <person name="Chang Q.C."/>
            <person name="Ding S.J."/>
            <person name="Wang X.J."/>
            <person name="Zhu J.G."/>
            <person name="Ruan X.D."/>
            <person name="Zhao L."/>
            <person name="Wei J.T."/>
            <person name="Ye R.Z."/>
            <person name="Que T.C."/>
            <person name="Du C.H."/>
            <person name="Zhou Y.H."/>
            <person name="Cheng J.X."/>
            <person name="Dai P.F."/>
            <person name="Guo W.B."/>
            <person name="Han X.H."/>
            <person name="Huang E.J."/>
            <person name="Li L.F."/>
            <person name="Wei W."/>
            <person name="Gao Y.C."/>
            <person name="Liu J.Z."/>
            <person name="Shao H.Z."/>
            <person name="Wang X."/>
            <person name="Wang C.C."/>
            <person name="Yang T.C."/>
            <person name="Huo Q.B."/>
            <person name="Li W."/>
            <person name="Chen H.Y."/>
            <person name="Chen S.E."/>
            <person name="Zhou L.G."/>
            <person name="Ni X.B."/>
            <person name="Tian J.H."/>
            <person name="Sheng Y."/>
            <person name="Liu T."/>
            <person name="Pan Y.S."/>
            <person name="Xia L.Y."/>
            <person name="Li J."/>
            <person name="Zhao F."/>
            <person name="Cao W.C."/>
        </authorList>
    </citation>
    <scope>NUCLEOTIDE SEQUENCE [LARGE SCALE GENOMIC DNA]</scope>
    <source>
        <strain evidence="3">HaeL-2018</strain>
    </source>
</reference>
<dbReference type="InterPro" id="IPR000718">
    <property type="entry name" value="Peptidase_M13"/>
</dbReference>
<gene>
    <name evidence="3" type="ORF">HPB48_011579</name>
</gene>
<evidence type="ECO:0000313" key="4">
    <source>
        <dbReference type="Proteomes" id="UP000821853"/>
    </source>
</evidence>
<protein>
    <submittedName>
        <fullName evidence="3">Uncharacterized protein</fullName>
    </submittedName>
</protein>
<organism evidence="3 4">
    <name type="scientific">Haemaphysalis longicornis</name>
    <name type="common">Bush tick</name>
    <dbReference type="NCBI Taxonomy" id="44386"/>
    <lineage>
        <taxon>Eukaryota</taxon>
        <taxon>Metazoa</taxon>
        <taxon>Ecdysozoa</taxon>
        <taxon>Arthropoda</taxon>
        <taxon>Chelicerata</taxon>
        <taxon>Arachnida</taxon>
        <taxon>Acari</taxon>
        <taxon>Parasitiformes</taxon>
        <taxon>Ixodida</taxon>
        <taxon>Ixodoidea</taxon>
        <taxon>Ixodidae</taxon>
        <taxon>Haemaphysalinae</taxon>
        <taxon>Haemaphysalis</taxon>
    </lineage>
</organism>
<dbReference type="InterPro" id="IPR024079">
    <property type="entry name" value="MetalloPept_cat_dom_sf"/>
</dbReference>
<dbReference type="Gene3D" id="3.40.390.10">
    <property type="entry name" value="Collagenase (Catalytic Domain)"/>
    <property type="match status" value="1"/>
</dbReference>
<proteinExistence type="predicted"/>
<dbReference type="VEuPathDB" id="VectorBase:HLOH_050690"/>
<dbReference type="PANTHER" id="PTHR11733:SF240">
    <property type="entry name" value="GH14155P-RELATED"/>
    <property type="match status" value="1"/>
</dbReference>
<keyword evidence="2" id="KW-0812">Transmembrane</keyword>
<keyword evidence="4" id="KW-1185">Reference proteome</keyword>
<dbReference type="PANTHER" id="PTHR11733">
    <property type="entry name" value="ZINC METALLOPROTEASE FAMILY M13 NEPRILYSIN-RELATED"/>
    <property type="match status" value="1"/>
</dbReference>
<dbReference type="OrthoDB" id="10430694at2759"/>
<feature type="transmembrane region" description="Helical" evidence="2">
    <location>
        <begin position="29"/>
        <end position="53"/>
    </location>
</feature>
<feature type="region of interest" description="Disordered" evidence="1">
    <location>
        <begin position="1"/>
        <end position="21"/>
    </location>
</feature>
<dbReference type="GO" id="GO:0005886">
    <property type="term" value="C:plasma membrane"/>
    <property type="evidence" value="ECO:0007669"/>
    <property type="project" value="TreeGrafter"/>
</dbReference>
<dbReference type="EMBL" id="JABSTR010000002">
    <property type="protein sequence ID" value="KAH9364258.1"/>
    <property type="molecule type" value="Genomic_DNA"/>
</dbReference>
<dbReference type="SUPFAM" id="SSF55486">
    <property type="entry name" value="Metalloproteases ('zincins'), catalytic domain"/>
    <property type="match status" value="2"/>
</dbReference>
<sequence>MADPRRSHPVSSPPKTSDVPADRAKQHRVLWLSCIVVASTSAIVAVAVLSVFFNPRGHGSADRDSLSFCCPQGAENMSRYVNLSLDPCKDFFAHVCSRVIRDHLWRDVQPHTDLEIPPVTSVWLRGAPKEKAGLFLAAVHKSCVKTIPRHDLLLLDLAVGLAKAMREFLVKPDSRNALSYVLMVSIEYRLPPELGAQYDPKNSEVLFLSLARCDAHAHRLTREALTAAVVALKDVLNVTAASEKAAHLRATVCEFHPHRSGGSTYPPSELRRSFNRDAWNADDLVAGLKLLHPGITAPTTIYVEDVSTMKAIYNTFSTEGVDHADGYKSAYLLWGSIDSGVDWFYPSSEPTAGVQSFDTCNATITSFEALWQLFTAEMFTTREKDLTVSTVFADVKNAVHMDTQSSSLFESADAPEVNNFFTGISIISPLASSERLLEVPKPQHNLAENLLRARAYEFEITRLRSWGLSSANILHYGPAKLSDGRRYELPATFYRGIDGARSGNLKIPEMADLGRLVAESLWHFVLYGRSWSPKTAANIRRLEACHQGNAFRPITNRAAAANLTVRILGLSSVLRALNRTKDWYTEKLAWSLWHLSHAQFFYILSTFTRCPRNATLENARYINVPLASTEDFAKAFRCSPGAVMADPRRCTGLEPGELKRFFIARTR</sequence>
<dbReference type="GO" id="GO:0004222">
    <property type="term" value="F:metalloendopeptidase activity"/>
    <property type="evidence" value="ECO:0007669"/>
    <property type="project" value="InterPro"/>
</dbReference>
<dbReference type="PROSITE" id="PS51885">
    <property type="entry name" value="NEPRILYSIN"/>
    <property type="match status" value="1"/>
</dbReference>
<evidence type="ECO:0000256" key="1">
    <source>
        <dbReference type="SAM" id="MobiDB-lite"/>
    </source>
</evidence>